<sequence length="224" mass="23796">MAFVNSLAPLRADARVASAIGSRVAPFGTGAVAVVGRHAAVLRNGGVQKARGMMTMAEPTITDTVYFDISIGGKEAGRVEFGLFGEVVPKTARNFKELCTGEQGFGYKGSAFHRVIQNFMIQGGDFTAGNGTGGKSIYGNKFADENFKILHTAPGLLSMANAGPNTNGSQFFITTVPCPWLDGKHCVFGKVTKNFELIQKIESAPVDMRDKPKSEVKIVDCGAL</sequence>
<comment type="similarity">
    <text evidence="4">Belongs to the cyclophilin-type PPIase family.</text>
</comment>
<evidence type="ECO:0000256" key="1">
    <source>
        <dbReference type="ARBA" id="ARBA00000971"/>
    </source>
</evidence>
<dbReference type="PANTHER" id="PTHR11071">
    <property type="entry name" value="PEPTIDYL-PROLYL CIS-TRANS ISOMERASE"/>
    <property type="match status" value="1"/>
</dbReference>
<comment type="catalytic activity">
    <reaction evidence="1 4">
        <text>[protein]-peptidylproline (omega=180) = [protein]-peptidylproline (omega=0)</text>
        <dbReference type="Rhea" id="RHEA:16237"/>
        <dbReference type="Rhea" id="RHEA-COMP:10747"/>
        <dbReference type="Rhea" id="RHEA-COMP:10748"/>
        <dbReference type="ChEBI" id="CHEBI:83833"/>
        <dbReference type="ChEBI" id="CHEBI:83834"/>
        <dbReference type="EC" id="5.2.1.8"/>
    </reaction>
</comment>
<gene>
    <name evidence="6" type="ORF">FVE85_7980</name>
</gene>
<dbReference type="OMA" id="CVIKDSG"/>
<feature type="domain" description="PPIase cyclophilin-type" evidence="5">
    <location>
        <begin position="66"/>
        <end position="223"/>
    </location>
</feature>
<evidence type="ECO:0000256" key="2">
    <source>
        <dbReference type="ARBA" id="ARBA00023110"/>
    </source>
</evidence>
<comment type="function">
    <text evidence="4">PPIases accelerate the folding of proteins. It catalyzes the cis-trans isomerization of proline imidic peptide bonds in oligopeptides.</text>
</comment>
<dbReference type="FunFam" id="2.40.100.10:FF:000001">
    <property type="entry name" value="Peptidyl-prolyl cis-trans isomerase"/>
    <property type="match status" value="1"/>
</dbReference>
<dbReference type="GO" id="GO:0016018">
    <property type="term" value="F:cyclosporin A binding"/>
    <property type="evidence" value="ECO:0007669"/>
    <property type="project" value="TreeGrafter"/>
</dbReference>
<evidence type="ECO:0000313" key="7">
    <source>
        <dbReference type="Proteomes" id="UP000324585"/>
    </source>
</evidence>
<dbReference type="EC" id="5.2.1.8" evidence="4"/>
<dbReference type="SUPFAM" id="SSF50891">
    <property type="entry name" value="Cyclophilin-like"/>
    <property type="match status" value="1"/>
</dbReference>
<keyword evidence="2 4" id="KW-0697">Rotamase</keyword>
<keyword evidence="7" id="KW-1185">Reference proteome</keyword>
<evidence type="ECO:0000256" key="4">
    <source>
        <dbReference type="RuleBase" id="RU363019"/>
    </source>
</evidence>
<evidence type="ECO:0000313" key="6">
    <source>
        <dbReference type="EMBL" id="KAA8492473.1"/>
    </source>
</evidence>
<dbReference type="InterPro" id="IPR020892">
    <property type="entry name" value="Cyclophilin-type_PPIase_CS"/>
</dbReference>
<dbReference type="PRINTS" id="PR00153">
    <property type="entry name" value="CSAPPISMRASE"/>
</dbReference>
<dbReference type="PROSITE" id="PS50072">
    <property type="entry name" value="CSA_PPIASE_2"/>
    <property type="match status" value="1"/>
</dbReference>
<dbReference type="Gene3D" id="2.40.100.10">
    <property type="entry name" value="Cyclophilin-like"/>
    <property type="match status" value="1"/>
</dbReference>
<protein>
    <recommendedName>
        <fullName evidence="4">Peptidyl-prolyl cis-trans isomerase</fullName>
        <shortName evidence="4">PPIase</shortName>
        <ecNumber evidence="4">5.2.1.8</ecNumber>
    </recommendedName>
</protein>
<evidence type="ECO:0000256" key="3">
    <source>
        <dbReference type="ARBA" id="ARBA00023235"/>
    </source>
</evidence>
<dbReference type="EMBL" id="VRMN01000009">
    <property type="protein sequence ID" value="KAA8492473.1"/>
    <property type="molecule type" value="Genomic_DNA"/>
</dbReference>
<dbReference type="PROSITE" id="PS00170">
    <property type="entry name" value="CSA_PPIASE_1"/>
    <property type="match status" value="1"/>
</dbReference>
<dbReference type="OrthoDB" id="193499at2759"/>
<dbReference type="PANTHER" id="PTHR11071:SF561">
    <property type="entry name" value="PEPTIDYL-PROLYL CIS-TRANS ISOMERASE D-RELATED"/>
    <property type="match status" value="1"/>
</dbReference>
<dbReference type="GO" id="GO:0005737">
    <property type="term" value="C:cytoplasm"/>
    <property type="evidence" value="ECO:0007669"/>
    <property type="project" value="TreeGrafter"/>
</dbReference>
<dbReference type="AlphaFoldDB" id="A0A5J4YP44"/>
<dbReference type="Proteomes" id="UP000324585">
    <property type="component" value="Unassembled WGS sequence"/>
</dbReference>
<evidence type="ECO:0000259" key="5">
    <source>
        <dbReference type="PROSITE" id="PS50072"/>
    </source>
</evidence>
<name>A0A5J4YP44_PORPP</name>
<comment type="caution">
    <text evidence="6">The sequence shown here is derived from an EMBL/GenBank/DDBJ whole genome shotgun (WGS) entry which is preliminary data.</text>
</comment>
<dbReference type="GO" id="GO:0003755">
    <property type="term" value="F:peptidyl-prolyl cis-trans isomerase activity"/>
    <property type="evidence" value="ECO:0007669"/>
    <property type="project" value="UniProtKB-UniRule"/>
</dbReference>
<reference evidence="7" key="1">
    <citation type="journal article" date="2019" name="Nat. Commun.">
        <title>Expansion of phycobilisome linker gene families in mesophilic red algae.</title>
        <authorList>
            <person name="Lee J."/>
            <person name="Kim D."/>
            <person name="Bhattacharya D."/>
            <person name="Yoon H.S."/>
        </authorList>
    </citation>
    <scope>NUCLEOTIDE SEQUENCE [LARGE SCALE GENOMIC DNA]</scope>
    <source>
        <strain evidence="7">CCMP 1328</strain>
    </source>
</reference>
<organism evidence="6 7">
    <name type="scientific">Porphyridium purpureum</name>
    <name type="common">Red alga</name>
    <name type="synonym">Porphyridium cruentum</name>
    <dbReference type="NCBI Taxonomy" id="35688"/>
    <lineage>
        <taxon>Eukaryota</taxon>
        <taxon>Rhodophyta</taxon>
        <taxon>Bangiophyceae</taxon>
        <taxon>Porphyridiales</taxon>
        <taxon>Porphyridiaceae</taxon>
        <taxon>Porphyridium</taxon>
    </lineage>
</organism>
<dbReference type="InterPro" id="IPR029000">
    <property type="entry name" value="Cyclophilin-like_dom_sf"/>
</dbReference>
<proteinExistence type="inferred from homology"/>
<dbReference type="InterPro" id="IPR002130">
    <property type="entry name" value="Cyclophilin-type_PPIase_dom"/>
</dbReference>
<dbReference type="Pfam" id="PF00160">
    <property type="entry name" value="Pro_isomerase"/>
    <property type="match status" value="1"/>
</dbReference>
<dbReference type="GO" id="GO:0006457">
    <property type="term" value="P:protein folding"/>
    <property type="evidence" value="ECO:0007669"/>
    <property type="project" value="InterPro"/>
</dbReference>
<accession>A0A5J4YP44</accession>
<dbReference type="CDD" id="cd01926">
    <property type="entry name" value="cyclophilin_ABH_like"/>
    <property type="match status" value="1"/>
</dbReference>
<keyword evidence="3 4" id="KW-0413">Isomerase</keyword>